<dbReference type="InterPro" id="IPR000595">
    <property type="entry name" value="cNMP-bd_dom"/>
</dbReference>
<evidence type="ECO:0000256" key="1">
    <source>
        <dbReference type="ARBA" id="ARBA00023015"/>
    </source>
</evidence>
<dbReference type="SMART" id="SM00419">
    <property type="entry name" value="HTH_CRP"/>
    <property type="match status" value="1"/>
</dbReference>
<dbReference type="KEGG" id="pdo:PSDT_0497"/>
<dbReference type="SUPFAM" id="SSF46785">
    <property type="entry name" value="Winged helix' DNA-binding domain"/>
    <property type="match status" value="1"/>
</dbReference>
<gene>
    <name evidence="6" type="ORF">HMPREF0620_1164</name>
</gene>
<dbReference type="PATRIC" id="fig|864564.6.peg.547"/>
<dbReference type="RefSeq" id="WP_006289866.1">
    <property type="nucleotide sequence ID" value="NZ_AP012333.1"/>
</dbReference>
<name>E6K047_PARDN</name>
<sequence>MNTETDHDHAHDPGQAGRPHLCVQLVPLFKQLPWEDQERIENLVHRRHFAKGEVVLRPGCPSQLVIVEHGRVHINRLNSDGATEFQGVMEGGDFTGQDWLFGHRNEDIFLEARSDTVVCTIPADAFHQLLVSQSELAYQLLRFTLDRDDRLQRQIHYLTLPRVEDRIRAYFADLGRQERSSRVHLSFSLAELASYLGTSPETLSRKMGQAQQEGSVLKLGHQWYQVNPRILPSLRPATSL</sequence>
<evidence type="ECO:0000259" key="5">
    <source>
        <dbReference type="PROSITE" id="PS51063"/>
    </source>
</evidence>
<evidence type="ECO:0000313" key="6">
    <source>
        <dbReference type="EMBL" id="EFT84159.1"/>
    </source>
</evidence>
<dbReference type="InterPro" id="IPR036390">
    <property type="entry name" value="WH_DNA-bd_sf"/>
</dbReference>
<proteinExistence type="predicted"/>
<dbReference type="CDD" id="cd00038">
    <property type="entry name" value="CAP_ED"/>
    <property type="match status" value="1"/>
</dbReference>
<dbReference type="GO" id="GO:0005829">
    <property type="term" value="C:cytosol"/>
    <property type="evidence" value="ECO:0007669"/>
    <property type="project" value="TreeGrafter"/>
</dbReference>
<keyword evidence="2" id="KW-0238">DNA-binding</keyword>
<dbReference type="GO" id="GO:0003677">
    <property type="term" value="F:DNA binding"/>
    <property type="evidence" value="ECO:0007669"/>
    <property type="project" value="UniProtKB-KW"/>
</dbReference>
<keyword evidence="3" id="KW-0804">Transcription</keyword>
<dbReference type="AlphaFoldDB" id="E6K047"/>
<dbReference type="PANTHER" id="PTHR24567:SF26">
    <property type="entry name" value="REGULATORY PROTEIN YEIL"/>
    <property type="match status" value="1"/>
</dbReference>
<keyword evidence="7" id="KW-1185">Reference proteome</keyword>
<evidence type="ECO:0000256" key="2">
    <source>
        <dbReference type="ARBA" id="ARBA00023125"/>
    </source>
</evidence>
<dbReference type="Gene3D" id="2.60.120.10">
    <property type="entry name" value="Jelly Rolls"/>
    <property type="match status" value="1"/>
</dbReference>
<dbReference type="Proteomes" id="UP000004946">
    <property type="component" value="Chromosome"/>
</dbReference>
<reference evidence="6 7" key="1">
    <citation type="submission" date="2010-12" db="EMBL/GenBank/DDBJ databases">
        <authorList>
            <person name="Muzny D."/>
            <person name="Qin X."/>
            <person name="Buhay C."/>
            <person name="Dugan-Rocha S."/>
            <person name="Ding Y."/>
            <person name="Chen G."/>
            <person name="Hawes A."/>
            <person name="Holder M."/>
            <person name="Jhangiani S."/>
            <person name="Johnson A."/>
            <person name="Khan Z."/>
            <person name="Li Z."/>
            <person name="Liu W."/>
            <person name="Liu X."/>
            <person name="Perez L."/>
            <person name="Shen H."/>
            <person name="Wang Q."/>
            <person name="Watt J."/>
            <person name="Xi L."/>
            <person name="Xin Y."/>
            <person name="Zhou J."/>
            <person name="Deng J."/>
            <person name="Jiang H."/>
            <person name="Liu Y."/>
            <person name="Qu J."/>
            <person name="Song X.-Z."/>
            <person name="Zhang L."/>
            <person name="Villasana D."/>
            <person name="Johnson A."/>
            <person name="Liu J."/>
            <person name="Liyanage D."/>
            <person name="Lorensuhewa L."/>
            <person name="Robinson T."/>
            <person name="Song A."/>
            <person name="Song B.-B."/>
            <person name="Dinh H."/>
            <person name="Thornton R."/>
            <person name="Coyle M."/>
            <person name="Francisco L."/>
            <person name="Jackson L."/>
            <person name="Javaid M."/>
            <person name="Korchina V."/>
            <person name="Kovar C."/>
            <person name="Mata R."/>
            <person name="Mathew T."/>
            <person name="Ngo R."/>
            <person name="Nguyen L."/>
            <person name="Nguyen N."/>
            <person name="Okwuonu G."/>
            <person name="Ongeri F."/>
            <person name="Pham C."/>
            <person name="Simmons D."/>
            <person name="Wilczek-Boney K."/>
            <person name="Hale W."/>
            <person name="Jakkamsetti A."/>
            <person name="Pham P."/>
            <person name="Ruth R."/>
            <person name="San Lucas F."/>
            <person name="Warren J."/>
            <person name="Zhang J."/>
            <person name="Zhao Z."/>
            <person name="Zhou C."/>
            <person name="Zhu D."/>
            <person name="Lee S."/>
            <person name="Bess C."/>
            <person name="Blankenburg K."/>
            <person name="Forbes L."/>
            <person name="Fu Q."/>
            <person name="Gubbala S."/>
            <person name="Hirani K."/>
            <person name="Jayaseelan J.C."/>
            <person name="Lara F."/>
            <person name="Munidasa M."/>
            <person name="Palculict T."/>
            <person name="Patil S."/>
            <person name="Pu L.-L."/>
            <person name="Saada N."/>
            <person name="Tang L."/>
            <person name="Weissenberger G."/>
            <person name="Zhu Y."/>
            <person name="Hemphill L."/>
            <person name="Shang Y."/>
            <person name="Youmans B."/>
            <person name="Ayvaz T."/>
            <person name="Ross M."/>
            <person name="Santibanez J."/>
            <person name="Aqrawi P."/>
            <person name="Gross S."/>
            <person name="Joshi V."/>
            <person name="Fowler G."/>
            <person name="Nazareth L."/>
            <person name="Reid J."/>
            <person name="Worley K."/>
            <person name="Petrosino J."/>
            <person name="Highlander S."/>
            <person name="Gibbs R."/>
        </authorList>
    </citation>
    <scope>NUCLEOTIDE SEQUENCE [LARGE SCALE GENOMIC DNA]</scope>
    <source>
        <strain evidence="6 7">DSM 10105</strain>
    </source>
</reference>
<dbReference type="Pfam" id="PF00027">
    <property type="entry name" value="cNMP_binding"/>
    <property type="match status" value="1"/>
</dbReference>
<protein>
    <submittedName>
        <fullName evidence="6">Cyclic nucleotide-binding domain protein</fullName>
    </submittedName>
</protein>
<dbReference type="eggNOG" id="COG0664">
    <property type="taxonomic scope" value="Bacteria"/>
</dbReference>
<dbReference type="Pfam" id="PF13545">
    <property type="entry name" value="HTH_Crp_2"/>
    <property type="match status" value="1"/>
</dbReference>
<evidence type="ECO:0000256" key="3">
    <source>
        <dbReference type="ARBA" id="ARBA00023163"/>
    </source>
</evidence>
<dbReference type="SUPFAM" id="SSF51206">
    <property type="entry name" value="cAMP-binding domain-like"/>
    <property type="match status" value="1"/>
</dbReference>
<dbReference type="InterPro" id="IPR014710">
    <property type="entry name" value="RmlC-like_jellyroll"/>
</dbReference>
<keyword evidence="1" id="KW-0805">Transcription regulation</keyword>
<dbReference type="HOGENOM" id="CLU_075053_4_0_11"/>
<dbReference type="GO" id="GO:0003700">
    <property type="term" value="F:DNA-binding transcription factor activity"/>
    <property type="evidence" value="ECO:0007669"/>
    <property type="project" value="TreeGrafter"/>
</dbReference>
<feature type="domain" description="HTH crp-type" evidence="5">
    <location>
        <begin position="161"/>
        <end position="230"/>
    </location>
</feature>
<dbReference type="PANTHER" id="PTHR24567">
    <property type="entry name" value="CRP FAMILY TRANSCRIPTIONAL REGULATORY PROTEIN"/>
    <property type="match status" value="1"/>
</dbReference>
<dbReference type="PROSITE" id="PS50042">
    <property type="entry name" value="CNMP_BINDING_3"/>
    <property type="match status" value="1"/>
</dbReference>
<dbReference type="PROSITE" id="PS51063">
    <property type="entry name" value="HTH_CRP_2"/>
    <property type="match status" value="1"/>
</dbReference>
<dbReference type="InterPro" id="IPR050397">
    <property type="entry name" value="Env_Response_Regulators"/>
</dbReference>
<dbReference type="EMBL" id="AEON01000001">
    <property type="protein sequence ID" value="EFT84159.1"/>
    <property type="molecule type" value="Genomic_DNA"/>
</dbReference>
<organism evidence="6 7">
    <name type="scientific">Parascardovia denticolens DSM 10105 = JCM 12538</name>
    <dbReference type="NCBI Taxonomy" id="864564"/>
    <lineage>
        <taxon>Bacteria</taxon>
        <taxon>Bacillati</taxon>
        <taxon>Actinomycetota</taxon>
        <taxon>Actinomycetes</taxon>
        <taxon>Bifidobacteriales</taxon>
        <taxon>Bifidobacteriaceae</taxon>
        <taxon>Parascardovia</taxon>
    </lineage>
</organism>
<accession>E6K047</accession>
<feature type="domain" description="Cyclic nucleotide-binding" evidence="4">
    <location>
        <begin position="28"/>
        <end position="147"/>
    </location>
</feature>
<evidence type="ECO:0000259" key="4">
    <source>
        <dbReference type="PROSITE" id="PS50042"/>
    </source>
</evidence>
<comment type="caution">
    <text evidence="6">The sequence shown here is derived from an EMBL/GenBank/DDBJ whole genome shotgun (WGS) entry which is preliminary data.</text>
</comment>
<dbReference type="InterPro" id="IPR018490">
    <property type="entry name" value="cNMP-bd_dom_sf"/>
</dbReference>
<dbReference type="SMART" id="SM00100">
    <property type="entry name" value="cNMP"/>
    <property type="match status" value="1"/>
</dbReference>
<dbReference type="InterPro" id="IPR012318">
    <property type="entry name" value="HTH_CRP"/>
</dbReference>
<evidence type="ECO:0000313" key="7">
    <source>
        <dbReference type="Proteomes" id="UP000004946"/>
    </source>
</evidence>